<dbReference type="PIRSF" id="PIRSF005536">
    <property type="entry name" value="Agal"/>
    <property type="match status" value="1"/>
</dbReference>
<keyword evidence="3 5" id="KW-0378">Hydrolase</keyword>
<feature type="binding site" evidence="7">
    <location>
        <position position="422"/>
    </location>
    <ligand>
        <name>substrate</name>
    </ligand>
</feature>
<organism evidence="10 11">
    <name type="scientific">Sphingobacterium hungaricum</name>
    <dbReference type="NCBI Taxonomy" id="2082723"/>
    <lineage>
        <taxon>Bacteria</taxon>
        <taxon>Pseudomonadati</taxon>
        <taxon>Bacteroidota</taxon>
        <taxon>Sphingobacteriia</taxon>
        <taxon>Sphingobacteriales</taxon>
        <taxon>Sphingobacteriaceae</taxon>
        <taxon>Sphingobacterium</taxon>
    </lineage>
</organism>
<dbReference type="EMBL" id="PRDK01000001">
    <property type="protein sequence ID" value="MBE8712331.1"/>
    <property type="molecule type" value="Genomic_DNA"/>
</dbReference>
<feature type="domain" description="Glycosyl hydrolase family 36 C-terminal" evidence="8">
    <location>
        <begin position="622"/>
        <end position="697"/>
    </location>
</feature>
<dbReference type="GO" id="GO:0016052">
    <property type="term" value="P:carbohydrate catabolic process"/>
    <property type="evidence" value="ECO:0007669"/>
    <property type="project" value="InterPro"/>
</dbReference>
<evidence type="ECO:0000259" key="8">
    <source>
        <dbReference type="Pfam" id="PF16874"/>
    </source>
</evidence>
<comment type="similarity">
    <text evidence="5">Belongs to the glycosyl hydrolase.</text>
</comment>
<evidence type="ECO:0000256" key="6">
    <source>
        <dbReference type="PIRSR" id="PIRSR005536-1"/>
    </source>
</evidence>
<feature type="domain" description="Glycosyl hydrolase family 36 N-terminal" evidence="9">
    <location>
        <begin position="29"/>
        <end position="263"/>
    </location>
</feature>
<reference evidence="10" key="1">
    <citation type="submission" date="2018-02" db="EMBL/GenBank/DDBJ databases">
        <authorList>
            <person name="Vasarhelyi B.M."/>
            <person name="Deshmukh S."/>
            <person name="Balint B."/>
            <person name="Kukolya J."/>
        </authorList>
    </citation>
    <scope>NUCLEOTIDE SEQUENCE</scope>
    <source>
        <strain evidence="10">KB22</strain>
    </source>
</reference>
<name>A0A928YNR3_9SPHI</name>
<keyword evidence="11" id="KW-1185">Reference proteome</keyword>
<comment type="catalytic activity">
    <reaction evidence="1 5">
        <text>Hydrolysis of terminal, non-reducing alpha-D-galactose residues in alpha-D-galactosides, including galactose oligosaccharides, galactomannans and galactolipids.</text>
        <dbReference type="EC" id="3.2.1.22"/>
    </reaction>
</comment>
<dbReference type="PRINTS" id="PR00743">
    <property type="entry name" value="GLHYDRLASE36"/>
</dbReference>
<dbReference type="FunFam" id="3.20.20.70:FF:000118">
    <property type="entry name" value="Alpha-galactosidase"/>
    <property type="match status" value="1"/>
</dbReference>
<dbReference type="InterPro" id="IPR038417">
    <property type="entry name" value="Alpga-gal_N_sf"/>
</dbReference>
<dbReference type="InterPro" id="IPR050985">
    <property type="entry name" value="Alpha-glycosidase_related"/>
</dbReference>
<dbReference type="PROSITE" id="PS00512">
    <property type="entry name" value="ALPHA_GALACTOSIDASE"/>
    <property type="match status" value="1"/>
</dbReference>
<dbReference type="Pfam" id="PF16874">
    <property type="entry name" value="Glyco_hydro_36C"/>
    <property type="match status" value="1"/>
</dbReference>
<keyword evidence="4 5" id="KW-0326">Glycosidase</keyword>
<feature type="binding site" evidence="7">
    <location>
        <begin position="342"/>
        <end position="343"/>
    </location>
    <ligand>
        <name>substrate</name>
    </ligand>
</feature>
<protein>
    <recommendedName>
        <fullName evidence="2 5">Alpha-galactosidase</fullName>
        <ecNumber evidence="2 5">3.2.1.22</ecNumber>
    </recommendedName>
</protein>
<evidence type="ECO:0000256" key="3">
    <source>
        <dbReference type="ARBA" id="ARBA00022801"/>
    </source>
</evidence>
<dbReference type="Pfam" id="PF02065">
    <property type="entry name" value="Melibiase"/>
    <property type="match status" value="1"/>
</dbReference>
<dbReference type="PANTHER" id="PTHR43053:SF3">
    <property type="entry name" value="ALPHA-GALACTOSIDASE C-RELATED"/>
    <property type="match status" value="1"/>
</dbReference>
<dbReference type="EC" id="3.2.1.22" evidence="2 5"/>
<evidence type="ECO:0000256" key="4">
    <source>
        <dbReference type="ARBA" id="ARBA00023295"/>
    </source>
</evidence>
<dbReference type="Gene3D" id="3.20.20.70">
    <property type="entry name" value="Aldolase class I"/>
    <property type="match status" value="1"/>
</dbReference>
<dbReference type="InterPro" id="IPR013785">
    <property type="entry name" value="Aldolase_TIM"/>
</dbReference>
<dbReference type="AlphaFoldDB" id="A0A928YNR3"/>
<dbReference type="InterPro" id="IPR013780">
    <property type="entry name" value="Glyco_hydro_b"/>
</dbReference>
<evidence type="ECO:0000256" key="5">
    <source>
        <dbReference type="PIRNR" id="PIRNR005536"/>
    </source>
</evidence>
<feature type="active site" description="Proton donor" evidence="6">
    <location>
        <position position="526"/>
    </location>
</feature>
<dbReference type="InterPro" id="IPR000111">
    <property type="entry name" value="Glyco_hydro_27/36_CS"/>
</dbReference>
<feature type="binding site" evidence="7">
    <location>
        <position position="504"/>
    </location>
    <ligand>
        <name>substrate</name>
    </ligand>
</feature>
<dbReference type="Proteomes" id="UP000616201">
    <property type="component" value="Unassembled WGS sequence"/>
</dbReference>
<comment type="caution">
    <text evidence="10">The sequence shown here is derived from an EMBL/GenBank/DDBJ whole genome shotgun (WGS) entry which is preliminary data.</text>
</comment>
<dbReference type="Gene3D" id="2.60.40.1180">
    <property type="entry name" value="Golgi alpha-mannosidase II"/>
    <property type="match status" value="1"/>
</dbReference>
<dbReference type="CDD" id="cd14791">
    <property type="entry name" value="GH36"/>
    <property type="match status" value="1"/>
</dbReference>
<dbReference type="SUPFAM" id="SSF51445">
    <property type="entry name" value="(Trans)glycosidases"/>
    <property type="match status" value="1"/>
</dbReference>
<dbReference type="InterPro" id="IPR017853">
    <property type="entry name" value="GH"/>
</dbReference>
<proteinExistence type="inferred from homology"/>
<evidence type="ECO:0000313" key="11">
    <source>
        <dbReference type="Proteomes" id="UP000616201"/>
    </source>
</evidence>
<dbReference type="InterPro" id="IPR002252">
    <property type="entry name" value="Glyco_hydro_36"/>
</dbReference>
<evidence type="ECO:0000256" key="1">
    <source>
        <dbReference type="ARBA" id="ARBA00001255"/>
    </source>
</evidence>
<dbReference type="Pfam" id="PF16875">
    <property type="entry name" value="Glyco_hydro_36N"/>
    <property type="match status" value="1"/>
</dbReference>
<gene>
    <name evidence="10" type="ORF">C4F49_01375</name>
</gene>
<evidence type="ECO:0000256" key="7">
    <source>
        <dbReference type="PIRSR" id="PIRSR005536-2"/>
    </source>
</evidence>
<dbReference type="InterPro" id="IPR031705">
    <property type="entry name" value="Glyco_hydro_36_C"/>
</dbReference>
<dbReference type="Gene3D" id="2.70.98.60">
    <property type="entry name" value="alpha-galactosidase from lactobacil brevis"/>
    <property type="match status" value="1"/>
</dbReference>
<evidence type="ECO:0000256" key="2">
    <source>
        <dbReference type="ARBA" id="ARBA00012755"/>
    </source>
</evidence>
<feature type="binding site" evidence="7">
    <location>
        <position position="175"/>
    </location>
    <ligand>
        <name>substrate</name>
    </ligand>
</feature>
<evidence type="ECO:0000313" key="10">
    <source>
        <dbReference type="EMBL" id="MBE8712331.1"/>
    </source>
</evidence>
<dbReference type="PANTHER" id="PTHR43053">
    <property type="entry name" value="GLYCOSIDASE FAMILY 31"/>
    <property type="match status" value="1"/>
</dbReference>
<evidence type="ECO:0000259" key="9">
    <source>
        <dbReference type="Pfam" id="PF16875"/>
    </source>
</evidence>
<dbReference type="GO" id="GO:0004557">
    <property type="term" value="F:alpha-galactosidase activity"/>
    <property type="evidence" value="ECO:0007669"/>
    <property type="project" value="UniProtKB-UniRule"/>
</dbReference>
<sequence>MGQQIVVNQLIVLESKTNALVIQEDNGKNLTLAYFGKKLSNQKEYELIRNGYKLSRDYSSLSNSIYTPSGSRNILEPAITAIHADGNASLVLSYVNHKTEQIDKNVSLLSITLRDTIYDFTVNLYYKCFYEEDVIVQWSSIEHNEKGNVQLQKFASANLVLKAPSYYLYHHHGDWNREMQSEETKLTHGIFTLDSKLGTRANQLIASSFMISLKEPSTEDSGEVLFGALAYTGNFKMEFELDYINNLRIIAGINNFASTYTLKPKEIFTTPQLVYTLSNEGKGKASRNLHDWMRKYQLLDGEGERLTLLNNWEATHFDFDETILKDLIKDTKKLGVELFLLDDGWFGNKYPRVNANAGLGDWEPNRTRLPNGIASLVEEAKANGVKFGIWIEPEMVNPKSELYENHPDWVIKQPQRAPHYSRNQLVLDLSNPKVQDYVFKVVDDLFTQNPELAHIKWDCNSLISNAYSSYLNNQQHFYIEYVRGLNNVFRRIREKYPKVPIMLCSGGGGRVDYSAMRYFTEFWPSDNTDPLERIFMQYEYSYFYPSMTISSHVTDMGKQPIKYRTDVAMMGKLGFDIVVASLNETDLMFCQNAVKLYDGLRDVIWHGDLYRLADPKVENFSSILYLDKNRKEGVLFNYLVNNRYQEGSQFPVRLKDLNPAKNYKVEEVNLYPETKSTFDSSKNYSGEYLMSVGINPDVSSRRMSVILKINEL</sequence>
<feature type="binding site" evidence="7">
    <location>
        <begin position="456"/>
        <end position="460"/>
    </location>
    <ligand>
        <name>substrate</name>
    </ligand>
</feature>
<feature type="binding site" evidence="7">
    <location>
        <position position="526"/>
    </location>
    <ligand>
        <name>substrate</name>
    </ligand>
</feature>
<accession>A0A928YNR3</accession>
<feature type="active site" description="Nucleophile" evidence="6">
    <location>
        <position position="458"/>
    </location>
</feature>
<dbReference type="InterPro" id="IPR031704">
    <property type="entry name" value="Glyco_hydro_36_N"/>
</dbReference>